<comment type="function">
    <text evidence="2">Antitoxin component of a type II toxin-antitoxin (TA) system.</text>
</comment>
<dbReference type="SUPFAM" id="SSF143120">
    <property type="entry name" value="YefM-like"/>
    <property type="match status" value="1"/>
</dbReference>
<evidence type="ECO:0000313" key="3">
    <source>
        <dbReference type="EMBL" id="MFC5848574.1"/>
    </source>
</evidence>
<accession>A0ABW1DL77</accession>
<protein>
    <recommendedName>
        <fullName evidence="2">Antitoxin</fullName>
    </recommendedName>
</protein>
<keyword evidence="4" id="KW-1185">Reference proteome</keyword>
<name>A0ABW1DL77_9DEIO</name>
<evidence type="ECO:0000313" key="4">
    <source>
        <dbReference type="Proteomes" id="UP001595979"/>
    </source>
</evidence>
<reference evidence="4" key="1">
    <citation type="journal article" date="2019" name="Int. J. Syst. Evol. Microbiol.">
        <title>The Global Catalogue of Microorganisms (GCM) 10K type strain sequencing project: providing services to taxonomists for standard genome sequencing and annotation.</title>
        <authorList>
            <consortium name="The Broad Institute Genomics Platform"/>
            <consortium name="The Broad Institute Genome Sequencing Center for Infectious Disease"/>
            <person name="Wu L."/>
            <person name="Ma J."/>
        </authorList>
    </citation>
    <scope>NUCLEOTIDE SEQUENCE [LARGE SCALE GENOMIC DNA]</scope>
    <source>
        <strain evidence="4">CGMCC 1.15053</strain>
    </source>
</reference>
<dbReference type="EMBL" id="JBHSOH010000008">
    <property type="protein sequence ID" value="MFC5848574.1"/>
    <property type="molecule type" value="Genomic_DNA"/>
</dbReference>
<evidence type="ECO:0000256" key="2">
    <source>
        <dbReference type="RuleBase" id="RU362080"/>
    </source>
</evidence>
<dbReference type="InterPro" id="IPR036165">
    <property type="entry name" value="YefM-like_sf"/>
</dbReference>
<proteinExistence type="inferred from homology"/>
<comment type="similarity">
    <text evidence="1 2">Belongs to the phD/YefM antitoxin family.</text>
</comment>
<dbReference type="Pfam" id="PF02604">
    <property type="entry name" value="PhdYeFM_antitox"/>
    <property type="match status" value="1"/>
</dbReference>
<dbReference type="InterPro" id="IPR006442">
    <property type="entry name" value="Antitoxin_Phd/YefM"/>
</dbReference>
<dbReference type="Gene3D" id="3.40.1620.10">
    <property type="entry name" value="YefM-like domain"/>
    <property type="match status" value="1"/>
</dbReference>
<sequence length="80" mass="8911">MTTISAREFNQQVSKARQAALEEPVFITERGRPRHVLLSIEAYEALLGGQTSIAELLHLDDDLDVEFPQAQGQARAAEFD</sequence>
<organism evidence="3 4">
    <name type="scientific">Deinococcus petrolearius</name>
    <dbReference type="NCBI Taxonomy" id="1751295"/>
    <lineage>
        <taxon>Bacteria</taxon>
        <taxon>Thermotogati</taxon>
        <taxon>Deinococcota</taxon>
        <taxon>Deinococci</taxon>
        <taxon>Deinococcales</taxon>
        <taxon>Deinococcaceae</taxon>
        <taxon>Deinococcus</taxon>
    </lineage>
</organism>
<dbReference type="RefSeq" id="WP_380048764.1">
    <property type="nucleotide sequence ID" value="NZ_JBHSOH010000008.1"/>
</dbReference>
<dbReference type="Proteomes" id="UP001595979">
    <property type="component" value="Unassembled WGS sequence"/>
</dbReference>
<gene>
    <name evidence="3" type="ORF">ACFPQ6_09650</name>
</gene>
<evidence type="ECO:0000256" key="1">
    <source>
        <dbReference type="ARBA" id="ARBA00009981"/>
    </source>
</evidence>
<comment type="caution">
    <text evidence="3">The sequence shown here is derived from an EMBL/GenBank/DDBJ whole genome shotgun (WGS) entry which is preliminary data.</text>
</comment>